<feature type="region of interest" description="Disordered" evidence="1">
    <location>
        <begin position="318"/>
        <end position="367"/>
    </location>
</feature>
<organism evidence="3 4">
    <name type="scientific">Plasmodium vivax</name>
    <name type="common">malaria parasite P. vivax</name>
    <dbReference type="NCBI Taxonomy" id="5855"/>
    <lineage>
        <taxon>Eukaryota</taxon>
        <taxon>Sar</taxon>
        <taxon>Alveolata</taxon>
        <taxon>Apicomplexa</taxon>
        <taxon>Aconoidasida</taxon>
        <taxon>Haemosporida</taxon>
        <taxon>Plasmodiidae</taxon>
        <taxon>Plasmodium</taxon>
        <taxon>Plasmodium (Plasmodium)</taxon>
    </lineage>
</organism>
<evidence type="ECO:0000256" key="2">
    <source>
        <dbReference type="SAM" id="Phobius"/>
    </source>
</evidence>
<feature type="transmembrane region" description="Helical" evidence="2">
    <location>
        <begin position="272"/>
        <end position="292"/>
    </location>
</feature>
<dbReference type="VEuPathDB" id="PlasmoDB:PVPAM_120077800"/>
<keyword evidence="2" id="KW-1133">Transmembrane helix</keyword>
<evidence type="ECO:0000313" key="3">
    <source>
        <dbReference type="EMBL" id="SCA60758.1"/>
    </source>
</evidence>
<dbReference type="VEuPathDB" id="PlasmoDB:PVW1_120087700"/>
<dbReference type="EMBL" id="FLYI01000482">
    <property type="protein sequence ID" value="SCA60758.1"/>
    <property type="molecule type" value="Genomic_DNA"/>
</dbReference>
<proteinExistence type="predicted"/>
<protein>
    <submittedName>
        <fullName evidence="3">VIR protein</fullName>
    </submittedName>
</protein>
<dbReference type="Pfam" id="PF05795">
    <property type="entry name" value="Plasmodium_Vir"/>
    <property type="match status" value="1"/>
</dbReference>
<sequence length="367" mass="42764">MATTEWDQKFSDLPAYQEYAKLIKHHTSDIDGICAKFGITDGNANTFCKQAVTILNDLNKIDDDDKRNDKCVYFQHWFSDQVRRYYSNNDKYFSNYELSNNLFDAINYFNYNKMRGEKYRCYASRNAESVKAEKDLHDYFRNVDYINCRGKDSKSCQIVYNYVKYINDLYKKRKENNLCCYLANGEVEPECSHYFSCDKEYNPEILLSKLENQMQLVNAGQGNHIIVNERAKVYNNEDGYQNRSSYVSSAFKQFKPQDFYTLNESLLRSRRLHNGLILTGMIGVFLGLILYIRSHSAKLWKKKRRAENLRSYMSDVSSNYSSATSETGSEYTPSEYTPSEYTPSEYTPSDSGASSMYLSYQSSQSSL</sequence>
<feature type="compositionally biased region" description="Low complexity" evidence="1">
    <location>
        <begin position="354"/>
        <end position="367"/>
    </location>
</feature>
<keyword evidence="2" id="KW-0812">Transmembrane</keyword>
<reference evidence="3 4" key="1">
    <citation type="submission" date="2016-07" db="EMBL/GenBank/DDBJ databases">
        <authorList>
            <consortium name="Pathogen Informatics"/>
        </authorList>
    </citation>
    <scope>NUCLEOTIDE SEQUENCE [LARGE SCALE GENOMIC DNA]</scope>
</reference>
<gene>
    <name evidence="3" type="ORF">PVC01_000110900</name>
</gene>
<dbReference type="Proteomes" id="UP000305196">
    <property type="component" value="Unassembled WGS sequence"/>
</dbReference>
<feature type="compositionally biased region" description="Polar residues" evidence="1">
    <location>
        <begin position="323"/>
        <end position="353"/>
    </location>
</feature>
<dbReference type="VEuPathDB" id="PlasmoDB:PVP01_1272500"/>
<accession>A0A1G4EBG7</accession>
<keyword evidence="2" id="KW-0472">Membrane</keyword>
<evidence type="ECO:0000256" key="1">
    <source>
        <dbReference type="SAM" id="MobiDB-lite"/>
    </source>
</evidence>
<dbReference type="VEuPathDB" id="PlasmoDB:PVX_022185"/>
<name>A0A1G4EBG7_PLAVI</name>
<dbReference type="InterPro" id="IPR008780">
    <property type="entry name" value="Plasmodium_Vir"/>
</dbReference>
<evidence type="ECO:0000313" key="4">
    <source>
        <dbReference type="Proteomes" id="UP000305196"/>
    </source>
</evidence>
<dbReference type="AlphaFoldDB" id="A0A1G4EBG7"/>